<reference evidence="2" key="2">
    <citation type="submission" date="2023-01" db="EMBL/GenBank/DDBJ databases">
        <authorList>
            <person name="Petersen C."/>
        </authorList>
    </citation>
    <scope>NUCLEOTIDE SEQUENCE</scope>
    <source>
        <strain evidence="2">IBT 15450</strain>
    </source>
</reference>
<feature type="domain" description="Methyltransferase" evidence="1">
    <location>
        <begin position="62"/>
        <end position="171"/>
    </location>
</feature>
<dbReference type="EMBL" id="JAQJZL010000015">
    <property type="protein sequence ID" value="KAJ6027195.1"/>
    <property type="molecule type" value="Genomic_DNA"/>
</dbReference>
<dbReference type="Gene3D" id="3.40.50.150">
    <property type="entry name" value="Vaccinia Virus protein VP39"/>
    <property type="match status" value="1"/>
</dbReference>
<gene>
    <name evidence="2" type="ORF">N7460_012012</name>
</gene>
<comment type="caution">
    <text evidence="2">The sequence shown here is derived from an EMBL/GenBank/DDBJ whole genome shotgun (WGS) entry which is preliminary data.</text>
</comment>
<dbReference type="Pfam" id="PF13649">
    <property type="entry name" value="Methyltransf_25"/>
    <property type="match status" value="1"/>
</dbReference>
<dbReference type="AlphaFoldDB" id="A0AAD6I2Y0"/>
<dbReference type="InterPro" id="IPR041698">
    <property type="entry name" value="Methyltransf_25"/>
</dbReference>
<protein>
    <recommendedName>
        <fullName evidence="1">Methyltransferase domain-containing protein</fullName>
    </recommendedName>
</protein>
<sequence length="296" mass="33385">MGSIERKAEIDFYDSPYLTENWDIISQGSEGYDSDVIFYWNVFLEVKESSESHENPSVPLIVVDVGTGTGRVLKGLNRYAEQNNLPLPETEFIGIDISQHMLDRAAEETLSQVGSVSWICGSAIELSTLLESSSKPSKVDFVFSAVHSVGHLIHPGELEKFFADVAKLLRPHSGRACISIWKHYLLSTDDEEAKTQYNDIGSLPMVLASKKFPGVLYRNHYHGEELANDILASKTNVQVFRQHENGEEEIIESIPTVLRYKMFREPTLLRILESSGLEVLNKETNVMDFVFTLKLK</sequence>
<evidence type="ECO:0000313" key="2">
    <source>
        <dbReference type="EMBL" id="KAJ6027195.1"/>
    </source>
</evidence>
<evidence type="ECO:0000259" key="1">
    <source>
        <dbReference type="Pfam" id="PF13649"/>
    </source>
</evidence>
<organism evidence="2 3">
    <name type="scientific">Penicillium canescens</name>
    <dbReference type="NCBI Taxonomy" id="5083"/>
    <lineage>
        <taxon>Eukaryota</taxon>
        <taxon>Fungi</taxon>
        <taxon>Dikarya</taxon>
        <taxon>Ascomycota</taxon>
        <taxon>Pezizomycotina</taxon>
        <taxon>Eurotiomycetes</taxon>
        <taxon>Eurotiomycetidae</taxon>
        <taxon>Eurotiales</taxon>
        <taxon>Aspergillaceae</taxon>
        <taxon>Penicillium</taxon>
    </lineage>
</organism>
<dbReference type="Proteomes" id="UP001219568">
    <property type="component" value="Unassembled WGS sequence"/>
</dbReference>
<accession>A0AAD6I2Y0</accession>
<proteinExistence type="predicted"/>
<keyword evidence="3" id="KW-1185">Reference proteome</keyword>
<dbReference type="CDD" id="cd02440">
    <property type="entry name" value="AdoMet_MTases"/>
    <property type="match status" value="1"/>
</dbReference>
<dbReference type="InterPro" id="IPR029063">
    <property type="entry name" value="SAM-dependent_MTases_sf"/>
</dbReference>
<evidence type="ECO:0000313" key="3">
    <source>
        <dbReference type="Proteomes" id="UP001219568"/>
    </source>
</evidence>
<name>A0AAD6I2Y0_PENCN</name>
<reference evidence="2" key="1">
    <citation type="journal article" date="2023" name="IMA Fungus">
        <title>Comparative genomic study of the Penicillium genus elucidates a diverse pangenome and 15 lateral gene transfer events.</title>
        <authorList>
            <person name="Petersen C."/>
            <person name="Sorensen T."/>
            <person name="Nielsen M.R."/>
            <person name="Sondergaard T.E."/>
            <person name="Sorensen J.L."/>
            <person name="Fitzpatrick D.A."/>
            <person name="Frisvad J.C."/>
            <person name="Nielsen K.L."/>
        </authorList>
    </citation>
    <scope>NUCLEOTIDE SEQUENCE</scope>
    <source>
        <strain evidence="2">IBT 15450</strain>
    </source>
</reference>
<dbReference type="SUPFAM" id="SSF53335">
    <property type="entry name" value="S-adenosyl-L-methionine-dependent methyltransferases"/>
    <property type="match status" value="1"/>
</dbReference>